<dbReference type="RefSeq" id="WP_121805207.1">
    <property type="nucleotide sequence ID" value="NZ_RDBE01000005.1"/>
</dbReference>
<dbReference type="EMBL" id="RDBE01000005">
    <property type="protein sequence ID" value="RLV50230.1"/>
    <property type="molecule type" value="Genomic_DNA"/>
</dbReference>
<gene>
    <name evidence="1" type="ORF">D9V37_05800</name>
</gene>
<dbReference type="AlphaFoldDB" id="A0A3L8P496"/>
<dbReference type="Pfam" id="PF04237">
    <property type="entry name" value="YjbR"/>
    <property type="match status" value="1"/>
</dbReference>
<evidence type="ECO:0000313" key="2">
    <source>
        <dbReference type="Proteomes" id="UP000281708"/>
    </source>
</evidence>
<comment type="caution">
    <text evidence="1">The sequence shown here is derived from an EMBL/GenBank/DDBJ whole genome shotgun (WGS) entry which is preliminary data.</text>
</comment>
<keyword evidence="2" id="KW-1185">Reference proteome</keyword>
<name>A0A3L8P496_9ACTN</name>
<dbReference type="OrthoDB" id="954305at2"/>
<protein>
    <recommendedName>
        <fullName evidence="3">MmcQ/YjbR family DNA-binding protein</fullName>
    </recommendedName>
</protein>
<sequence>MKATPDDVEAICAGLPRTEKGVSWGDRPTWRVTGGKRKSGFLLYRAPGRTAIDPATGEPYDDLLVIHVPDADAKVALVEDDGPFFTIEHFDGFNAVLVQLSRLGEIEREELVEVITEAWATDAPKALVKEHLGQ</sequence>
<proteinExistence type="predicted"/>
<reference evidence="1 2" key="1">
    <citation type="submission" date="2018-10" db="EMBL/GenBank/DDBJ databases">
        <title>Marmoricola sp. 4Q3S-7 whole genome shotgun sequence.</title>
        <authorList>
            <person name="Li F."/>
        </authorList>
    </citation>
    <scope>NUCLEOTIDE SEQUENCE [LARGE SCALE GENOMIC DNA]</scope>
    <source>
        <strain evidence="1 2">4Q3S-7</strain>
    </source>
</reference>
<evidence type="ECO:0008006" key="3">
    <source>
        <dbReference type="Google" id="ProtNLM"/>
    </source>
</evidence>
<accession>A0A3L8P496</accession>
<dbReference type="Proteomes" id="UP000281708">
    <property type="component" value="Unassembled WGS sequence"/>
</dbReference>
<evidence type="ECO:0000313" key="1">
    <source>
        <dbReference type="EMBL" id="RLV50230.1"/>
    </source>
</evidence>
<dbReference type="InterPro" id="IPR058532">
    <property type="entry name" value="YjbR/MT2646/Rv2570-like"/>
</dbReference>
<organism evidence="1 2">
    <name type="scientific">Nocardioides mangrovicus</name>
    <dbReference type="NCBI Taxonomy" id="2478913"/>
    <lineage>
        <taxon>Bacteria</taxon>
        <taxon>Bacillati</taxon>
        <taxon>Actinomycetota</taxon>
        <taxon>Actinomycetes</taxon>
        <taxon>Propionibacteriales</taxon>
        <taxon>Nocardioidaceae</taxon>
        <taxon>Nocardioides</taxon>
    </lineage>
</organism>